<name>A0A0P1HLN4_9RHOB</name>
<dbReference type="GO" id="GO:0005509">
    <property type="term" value="F:calcium ion binding"/>
    <property type="evidence" value="ECO:0007669"/>
    <property type="project" value="InterPro"/>
</dbReference>
<dbReference type="Gene3D" id="2.150.10.10">
    <property type="entry name" value="Serralysin-like metalloprotease, C-terminal"/>
    <property type="match status" value="6"/>
</dbReference>
<evidence type="ECO:0000313" key="3">
    <source>
        <dbReference type="EMBL" id="CUH99904.1"/>
    </source>
</evidence>
<gene>
    <name evidence="3" type="primary">cya_1</name>
    <name evidence="3" type="ORF">PHA8399_02030</name>
</gene>
<dbReference type="EMBL" id="CYSR01000021">
    <property type="protein sequence ID" value="CUH99904.1"/>
    <property type="molecule type" value="Genomic_DNA"/>
</dbReference>
<dbReference type="Proteomes" id="UP000051326">
    <property type="component" value="Unassembled WGS sequence"/>
</dbReference>
<dbReference type="InterPro" id="IPR001343">
    <property type="entry name" value="Hemolysn_Ca-bd"/>
</dbReference>
<dbReference type="STRING" id="1396826.PHA8399_02030"/>
<protein>
    <submittedName>
        <fullName evidence="3">Cyclolysin</fullName>
    </submittedName>
</protein>
<dbReference type="PANTHER" id="PTHR38340:SF1">
    <property type="entry name" value="S-LAYER PROTEIN"/>
    <property type="match status" value="1"/>
</dbReference>
<dbReference type="SUPFAM" id="SSF51120">
    <property type="entry name" value="beta-Roll"/>
    <property type="match status" value="3"/>
</dbReference>
<keyword evidence="2" id="KW-0964">Secreted</keyword>
<dbReference type="AlphaFoldDB" id="A0A0P1HLN4"/>
<organism evidence="3 4">
    <name type="scientific">Leisingera aquaemixtae</name>
    <dbReference type="NCBI Taxonomy" id="1396826"/>
    <lineage>
        <taxon>Bacteria</taxon>
        <taxon>Pseudomonadati</taxon>
        <taxon>Pseudomonadota</taxon>
        <taxon>Alphaproteobacteria</taxon>
        <taxon>Rhodobacterales</taxon>
        <taxon>Roseobacteraceae</taxon>
        <taxon>Leisingera</taxon>
    </lineage>
</organism>
<dbReference type="PRINTS" id="PR00313">
    <property type="entry name" value="CABNDNGRPT"/>
</dbReference>
<dbReference type="PROSITE" id="PS00330">
    <property type="entry name" value="HEMOLYSIN_CALCIUM"/>
    <property type="match status" value="5"/>
</dbReference>
<dbReference type="Pfam" id="PF00353">
    <property type="entry name" value="HemolysinCabind"/>
    <property type="match status" value="8"/>
</dbReference>
<dbReference type="PANTHER" id="PTHR38340">
    <property type="entry name" value="S-LAYER PROTEIN"/>
    <property type="match status" value="1"/>
</dbReference>
<sequence length="696" mass="73550">MVSIFEGPVDAADSSQTVYSISAGDTFHGHIETGAESDWVKINAEPGRVYEIIITSTFPNRYKSPEIGLEVFSPTDEKYHTVSTISLWSPSENGGVGATMDDRSLQSFFDVSQETPLYVSVTSNYTSQPFDYSVTYVAHGYAFRVRNDNELRGSQWADTFTGRSEAPLVYGGDGDDRFDIGGNATIYGGRGNDYIEAVAGDVLVYGGAGRDRIVTDDGNDTLFGGSGNDFISGLGGDDLTYGGSGNDILHGDHGNDTVFGGEGNDTIVALSGGGADRFFGGKGDDRIKSEIGSVKSYGGAGNDTLTGYYTSVTLHGGSGNDVLKGSLGKDILRGGAGNDRLLAHKGNDTMDGGADYDRADFAAYYYYSFFRSEVTVQNYGNEIRVTGQTNIAPDKYTTWVLRDVEEIRFKDGVYVVSEMEFDPLDTNDTLIGTSKNDTLDGGTLDDYLSGLGGHDRLIAGSGNDTLLGGSGNDTLVAGRGADILKGGAGKDTADYSLAGGYLHIYLDEDLRRGNGGLAEGDRYFSVENVIGGDWGNYISGNDDANRISGGENLDILRGGGGSDTLIGGGEADELEGDGGNDRLFGGAGKDRLDGGHGNDTLLGGSGADRLKGSYGNDTFVFRKGGGADNVLDFLPGEDTLKLDDTLWDRSLTPGQVLNRFGDDSSGRVVLDFGGGDSVTLIGVERVEELENSILIF</sequence>
<dbReference type="InterPro" id="IPR018511">
    <property type="entry name" value="Hemolysin-typ_Ca-bd_CS"/>
</dbReference>
<evidence type="ECO:0000256" key="1">
    <source>
        <dbReference type="ARBA" id="ARBA00004613"/>
    </source>
</evidence>
<evidence type="ECO:0000313" key="4">
    <source>
        <dbReference type="Proteomes" id="UP000051326"/>
    </source>
</evidence>
<dbReference type="InterPro" id="IPR050557">
    <property type="entry name" value="RTX_toxin/Mannuronan_C5-epim"/>
</dbReference>
<evidence type="ECO:0000256" key="2">
    <source>
        <dbReference type="ARBA" id="ARBA00022525"/>
    </source>
</evidence>
<dbReference type="RefSeq" id="WP_058286010.1">
    <property type="nucleotide sequence ID" value="NZ_CYSR01000021.1"/>
</dbReference>
<proteinExistence type="predicted"/>
<comment type="subcellular location">
    <subcellularLocation>
        <location evidence="1">Secreted</location>
    </subcellularLocation>
</comment>
<dbReference type="InterPro" id="IPR011049">
    <property type="entry name" value="Serralysin-like_metalloprot_C"/>
</dbReference>
<accession>A0A0P1HLN4</accession>
<reference evidence="3 4" key="1">
    <citation type="submission" date="2015-09" db="EMBL/GenBank/DDBJ databases">
        <authorList>
            <consortium name="Swine Surveillance"/>
        </authorList>
    </citation>
    <scope>NUCLEOTIDE SEQUENCE [LARGE SCALE GENOMIC DNA]</scope>
    <source>
        <strain evidence="3 4">CECT 8399</strain>
    </source>
</reference>
<dbReference type="GO" id="GO:0005576">
    <property type="term" value="C:extracellular region"/>
    <property type="evidence" value="ECO:0007669"/>
    <property type="project" value="UniProtKB-SubCell"/>
</dbReference>